<evidence type="ECO:0000313" key="9">
    <source>
        <dbReference type="Proteomes" id="UP000292447"/>
    </source>
</evidence>
<feature type="domain" description="SAM-dependent methyltransferase TRM5/TYW2-type" evidence="7">
    <location>
        <begin position="140"/>
        <end position="415"/>
    </location>
</feature>
<reference evidence="9" key="1">
    <citation type="submission" date="2019-03" db="EMBL/GenBank/DDBJ databases">
        <title>Snf2 controls pulcherriminic acid biosynthesis and connects pigmentation and antifungal activity of the yeast Metschnikowia pulcherrima.</title>
        <authorList>
            <person name="Gore-Lloyd D."/>
            <person name="Sumann I."/>
            <person name="Brachmann A.O."/>
            <person name="Schneeberger K."/>
            <person name="Ortiz-Merino R.A."/>
            <person name="Moreno-Beltran M."/>
            <person name="Schlaefli M."/>
            <person name="Kirner P."/>
            <person name="Santos Kron A."/>
            <person name="Wolfe K.H."/>
            <person name="Piel J."/>
            <person name="Ahrens C.H."/>
            <person name="Henk D."/>
            <person name="Freimoser F.M."/>
        </authorList>
    </citation>
    <scope>NUCLEOTIDE SEQUENCE [LARGE SCALE GENOMIC DNA]</scope>
    <source>
        <strain evidence="9">APC 1.2</strain>
    </source>
</reference>
<dbReference type="GO" id="GO:0031591">
    <property type="term" value="P:wybutosine biosynthetic process"/>
    <property type="evidence" value="ECO:0007669"/>
    <property type="project" value="InterPro"/>
</dbReference>
<gene>
    <name evidence="8" type="primary">MPUL0F00590</name>
    <name evidence="8" type="ORF">METSCH_F00590</name>
</gene>
<dbReference type="PROSITE" id="PS51684">
    <property type="entry name" value="SAM_MT_TRM5_TYW2"/>
    <property type="match status" value="1"/>
</dbReference>
<keyword evidence="2 6" id="KW-0808">Transferase</keyword>
<dbReference type="GO" id="GO:0030488">
    <property type="term" value="P:tRNA methylation"/>
    <property type="evidence" value="ECO:0007669"/>
    <property type="project" value="TreeGrafter"/>
</dbReference>
<dbReference type="InterPro" id="IPR029063">
    <property type="entry name" value="SAM-dependent_MTases_sf"/>
</dbReference>
<dbReference type="GO" id="GO:0102522">
    <property type="term" value="F:tRNA 4-demethylwyosine alpha-amino-alpha-carboxypropyltransferase activity"/>
    <property type="evidence" value="ECO:0007669"/>
    <property type="project" value="UniProtKB-EC"/>
</dbReference>
<protein>
    <recommendedName>
        <fullName evidence="6">tRNA wybutosine-synthesizing protein 2</fullName>
        <shortName evidence="6">tRNA-yW-synthesizing protein 2</shortName>
    </recommendedName>
    <alternativeName>
        <fullName evidence="6">tRNA(Phe) (4-demethylwyosine(37)-C(7)) aminocarboxypropyltransferase</fullName>
    </alternativeName>
</protein>
<organism evidence="8 9">
    <name type="scientific">Metschnikowia aff. pulcherrima</name>
    <dbReference type="NCBI Taxonomy" id="2163413"/>
    <lineage>
        <taxon>Eukaryota</taxon>
        <taxon>Fungi</taxon>
        <taxon>Dikarya</taxon>
        <taxon>Ascomycota</taxon>
        <taxon>Saccharomycotina</taxon>
        <taxon>Pichiomycetes</taxon>
        <taxon>Metschnikowiaceae</taxon>
        <taxon>Metschnikowia</taxon>
    </lineage>
</organism>
<sequence length="416" mass="46959">MSEITTSNAQIVKSIKNSLQEHGALDKSRKIVKTGSTYHIYALTPINRTSELLNQHADEISLDTYANAAPLEDQSLPGHVGRYLEQHLSADPDNTKSALLASLPKKWSLYPPMVLFGTGSFDLEIWTSAFKCQINKAHFFKSIAKAFPGKFTHFAINKPIIEDDVMRRPFNLIPLWGDFGPEPTPDLYSNPSESDLRNAFWCNAVQNGIRQTWAPRYTMFSRGNIKEKKRILDSYDSLHGKAVLDLYAGIGYFTLSYLANGATVFCWEINPWSIEGLVQGLQKNNHLYKIFRSDAVVTQSELLRYMAQGIKAFVFHESNEKAPKRLAQLRIDEISHINLGLLPSLKPSWPMARDFSNTKGDQTIVHVHENAHIDTFSELIDEIEKVFSGNVLHLEKVKTFAPDIWHVVVDVAVGVM</sequence>
<evidence type="ECO:0000256" key="2">
    <source>
        <dbReference type="ARBA" id="ARBA00022679"/>
    </source>
</evidence>
<keyword evidence="3 6" id="KW-0949">S-adenosyl-L-methionine</keyword>
<dbReference type="Pfam" id="PF02475">
    <property type="entry name" value="TRM5-TYW2_MTfase"/>
    <property type="match status" value="1"/>
</dbReference>
<dbReference type="InterPro" id="IPR056743">
    <property type="entry name" value="TRM5-TYW2-like_MTfase"/>
</dbReference>
<comment type="subcellular location">
    <subcellularLocation>
        <location evidence="6">Cytoplasm</location>
    </subcellularLocation>
</comment>
<dbReference type="Proteomes" id="UP000292447">
    <property type="component" value="Chromosome VI"/>
</dbReference>
<dbReference type="InterPro" id="IPR030382">
    <property type="entry name" value="MeTrfase_TRM5/TYW2"/>
</dbReference>
<keyword evidence="6" id="KW-0963">Cytoplasm</keyword>
<dbReference type="PIRSF" id="PIRSF038972">
    <property type="entry name" value="Trm12"/>
    <property type="match status" value="1"/>
</dbReference>
<dbReference type="STRING" id="2163413.A0A4P6XW27"/>
<keyword evidence="4 6" id="KW-0819">tRNA processing</keyword>
<keyword evidence="9" id="KW-1185">Reference proteome</keyword>
<evidence type="ECO:0000313" key="8">
    <source>
        <dbReference type="EMBL" id="QBM90478.1"/>
    </source>
</evidence>
<dbReference type="GO" id="GO:0005737">
    <property type="term" value="C:cytoplasm"/>
    <property type="evidence" value="ECO:0007669"/>
    <property type="project" value="UniProtKB-SubCell"/>
</dbReference>
<dbReference type="UniPathway" id="UPA00375"/>
<comment type="pathway">
    <text evidence="1 6">tRNA modification; wybutosine-tRNA(Phe) biosynthesis.</text>
</comment>
<dbReference type="EMBL" id="CP034461">
    <property type="protein sequence ID" value="QBM90478.1"/>
    <property type="molecule type" value="Genomic_DNA"/>
</dbReference>
<dbReference type="PANTHER" id="PTHR23245">
    <property type="entry name" value="TRNA METHYLTRANSFERASE"/>
    <property type="match status" value="1"/>
</dbReference>
<dbReference type="SUPFAM" id="SSF53335">
    <property type="entry name" value="S-adenosyl-L-methionine-dependent methyltransferases"/>
    <property type="match status" value="1"/>
</dbReference>
<evidence type="ECO:0000256" key="6">
    <source>
        <dbReference type="PIRNR" id="PIRNR038972"/>
    </source>
</evidence>
<evidence type="ECO:0000256" key="1">
    <source>
        <dbReference type="ARBA" id="ARBA00004797"/>
    </source>
</evidence>
<dbReference type="Gene3D" id="3.40.50.150">
    <property type="entry name" value="Vaccinia Virus protein VP39"/>
    <property type="match status" value="1"/>
</dbReference>
<proteinExistence type="inferred from homology"/>
<comment type="similarity">
    <text evidence="6">Belongs to the class I-like SAM-binding methyltransferase superfamily. TRM5/TYW2 family.</text>
</comment>
<dbReference type="InterPro" id="IPR026274">
    <property type="entry name" value="tRNA_wybutosine_synth_prot_2"/>
</dbReference>
<dbReference type="AlphaFoldDB" id="A0A4P6XW27"/>
<dbReference type="GO" id="GO:0008175">
    <property type="term" value="F:tRNA methyltransferase activity"/>
    <property type="evidence" value="ECO:0007669"/>
    <property type="project" value="TreeGrafter"/>
</dbReference>
<comment type="catalytic activity">
    <reaction evidence="5">
        <text>4-demethylwyosine(37) in tRNA(Phe) + S-adenosyl-L-methionine = 4-demethyl-7-[(3S)-3-amino-3-carboxypropyl]wyosine(37) in tRNA(Phe) + S-methyl-5'-thioadenosine + H(+)</text>
        <dbReference type="Rhea" id="RHEA:36355"/>
        <dbReference type="Rhea" id="RHEA-COMP:10164"/>
        <dbReference type="Rhea" id="RHEA-COMP:10378"/>
        <dbReference type="ChEBI" id="CHEBI:15378"/>
        <dbReference type="ChEBI" id="CHEBI:17509"/>
        <dbReference type="ChEBI" id="CHEBI:59789"/>
        <dbReference type="ChEBI" id="CHEBI:64315"/>
        <dbReference type="ChEBI" id="CHEBI:73550"/>
        <dbReference type="EC" id="2.5.1.114"/>
    </reaction>
</comment>
<evidence type="ECO:0000259" key="7">
    <source>
        <dbReference type="PROSITE" id="PS51684"/>
    </source>
</evidence>
<dbReference type="GO" id="GO:0008757">
    <property type="term" value="F:S-adenosylmethionine-dependent methyltransferase activity"/>
    <property type="evidence" value="ECO:0007669"/>
    <property type="project" value="InterPro"/>
</dbReference>
<evidence type="ECO:0000256" key="5">
    <source>
        <dbReference type="ARBA" id="ARBA00049400"/>
    </source>
</evidence>
<accession>A0A4P6XW27</accession>
<dbReference type="PANTHER" id="PTHR23245:SF25">
    <property type="entry name" value="TRNA WYBUTOSINE-SYNTHESIZING PROTEIN 2 HOMOLOG"/>
    <property type="match status" value="1"/>
</dbReference>
<evidence type="ECO:0000256" key="3">
    <source>
        <dbReference type="ARBA" id="ARBA00022691"/>
    </source>
</evidence>
<name>A0A4P6XW27_9ASCO</name>
<comment type="function">
    <text evidence="6">S-adenosyl-L-methionine-dependent transferase that acts as a component of the wybutosine biosynthesis pathway. Wybutosine is a hyper modified guanosine with a tricyclic base found at the 3'-position adjacent to the anticodon of eukaryotic phenylalanine tRNA. Catalyzes the transfer of the alpha-amino-alpha-carboxypropyl (acp) group from S-adenosyl-L-methionine to the C-7 position of 4-demethylwyosine (imG-14) to produce wybutosine-86.</text>
</comment>
<evidence type="ECO:0000256" key="4">
    <source>
        <dbReference type="ARBA" id="ARBA00022694"/>
    </source>
</evidence>